<dbReference type="InterPro" id="IPR029041">
    <property type="entry name" value="FAD-linked_oxidoreductase-like"/>
</dbReference>
<dbReference type="GO" id="GO:0071949">
    <property type="term" value="F:FAD binding"/>
    <property type="evidence" value="ECO:0007669"/>
    <property type="project" value="TreeGrafter"/>
</dbReference>
<dbReference type="GO" id="GO:0009086">
    <property type="term" value="P:methionine biosynthetic process"/>
    <property type="evidence" value="ECO:0007669"/>
    <property type="project" value="TreeGrafter"/>
</dbReference>
<reference evidence="9 10" key="1">
    <citation type="submission" date="2017-07" db="EMBL/GenBank/DDBJ databases">
        <title>Draft whole genome sequences of clinical Proprionibacteriaceae strains.</title>
        <authorList>
            <person name="Bernier A.-M."/>
            <person name="Bernard K."/>
            <person name="Domingo M.-C."/>
        </authorList>
    </citation>
    <scope>NUCLEOTIDE SEQUENCE [LARGE SCALE GENOMIC DNA]</scope>
    <source>
        <strain evidence="9 10">NML 030167</strain>
    </source>
</reference>
<evidence type="ECO:0000256" key="5">
    <source>
        <dbReference type="ARBA" id="ARBA00022827"/>
    </source>
</evidence>
<gene>
    <name evidence="9" type="ORF">CGZ94_09570</name>
</gene>
<evidence type="ECO:0000256" key="6">
    <source>
        <dbReference type="ARBA" id="ARBA00023002"/>
    </source>
</evidence>
<dbReference type="Gene3D" id="3.20.20.220">
    <property type="match status" value="1"/>
</dbReference>
<evidence type="ECO:0000256" key="3">
    <source>
        <dbReference type="ARBA" id="ARBA00006743"/>
    </source>
</evidence>
<evidence type="ECO:0000256" key="2">
    <source>
        <dbReference type="ARBA" id="ARBA00004777"/>
    </source>
</evidence>
<dbReference type="UniPathway" id="UPA00193"/>
<name>A0A255GCP4_9ACTN</name>
<evidence type="ECO:0000313" key="9">
    <source>
        <dbReference type="EMBL" id="OYO13658.1"/>
    </source>
</evidence>
<comment type="caution">
    <text evidence="9">The sequence shown here is derived from an EMBL/GenBank/DDBJ whole genome shotgun (WGS) entry which is preliminary data.</text>
</comment>
<keyword evidence="10" id="KW-1185">Reference proteome</keyword>
<evidence type="ECO:0000256" key="8">
    <source>
        <dbReference type="RuleBase" id="RU003862"/>
    </source>
</evidence>
<evidence type="ECO:0000256" key="4">
    <source>
        <dbReference type="ARBA" id="ARBA00022630"/>
    </source>
</evidence>
<dbReference type="PANTHER" id="PTHR45754:SF3">
    <property type="entry name" value="METHYLENETETRAHYDROFOLATE REDUCTASE (NADPH)"/>
    <property type="match status" value="1"/>
</dbReference>
<dbReference type="OrthoDB" id="9812555at2"/>
<dbReference type="GO" id="GO:0005829">
    <property type="term" value="C:cytosol"/>
    <property type="evidence" value="ECO:0007669"/>
    <property type="project" value="TreeGrafter"/>
</dbReference>
<comment type="cofactor">
    <cofactor evidence="1 8">
        <name>FAD</name>
        <dbReference type="ChEBI" id="CHEBI:57692"/>
    </cofactor>
</comment>
<keyword evidence="6 8" id="KW-0560">Oxidoreductase</keyword>
<dbReference type="Pfam" id="PF02219">
    <property type="entry name" value="MTHFR"/>
    <property type="match status" value="1"/>
</dbReference>
<evidence type="ECO:0000256" key="7">
    <source>
        <dbReference type="ARBA" id="ARBA00048628"/>
    </source>
</evidence>
<dbReference type="EMBL" id="NMVO01000013">
    <property type="protein sequence ID" value="OYO13658.1"/>
    <property type="molecule type" value="Genomic_DNA"/>
</dbReference>
<organism evidence="9 10">
    <name type="scientific">Enemella evansiae</name>
    <dbReference type="NCBI Taxonomy" id="2016499"/>
    <lineage>
        <taxon>Bacteria</taxon>
        <taxon>Bacillati</taxon>
        <taxon>Actinomycetota</taxon>
        <taxon>Actinomycetes</taxon>
        <taxon>Propionibacteriales</taxon>
        <taxon>Propionibacteriaceae</taxon>
        <taxon>Enemella</taxon>
    </lineage>
</organism>
<evidence type="ECO:0000256" key="1">
    <source>
        <dbReference type="ARBA" id="ARBA00001974"/>
    </source>
</evidence>
<comment type="similarity">
    <text evidence="3 8">Belongs to the methylenetetrahydrofolate reductase family.</text>
</comment>
<dbReference type="Proteomes" id="UP000215896">
    <property type="component" value="Unassembled WGS sequence"/>
</dbReference>
<dbReference type="GO" id="GO:0035999">
    <property type="term" value="P:tetrahydrofolate interconversion"/>
    <property type="evidence" value="ECO:0007669"/>
    <property type="project" value="UniProtKB-UniPathway"/>
</dbReference>
<comment type="catalytic activity">
    <reaction evidence="7">
        <text>(6S)-5-methyl-5,6,7,8-tetrahydrofolate + NAD(+) = (6R)-5,10-methylene-5,6,7,8-tetrahydrofolate + NADH + H(+)</text>
        <dbReference type="Rhea" id="RHEA:19821"/>
        <dbReference type="ChEBI" id="CHEBI:15378"/>
        <dbReference type="ChEBI" id="CHEBI:15636"/>
        <dbReference type="ChEBI" id="CHEBI:18608"/>
        <dbReference type="ChEBI" id="CHEBI:57540"/>
        <dbReference type="ChEBI" id="CHEBI:57945"/>
        <dbReference type="EC" id="1.5.1.54"/>
    </reaction>
    <physiologicalReaction direction="right-to-left" evidence="7">
        <dbReference type="Rhea" id="RHEA:19823"/>
    </physiologicalReaction>
</comment>
<dbReference type="PANTHER" id="PTHR45754">
    <property type="entry name" value="METHYLENETETRAHYDROFOLATE REDUCTASE"/>
    <property type="match status" value="1"/>
</dbReference>
<dbReference type="SUPFAM" id="SSF51730">
    <property type="entry name" value="FAD-linked oxidoreductase"/>
    <property type="match status" value="1"/>
</dbReference>
<accession>A0A255GCP4</accession>
<evidence type="ECO:0000313" key="10">
    <source>
        <dbReference type="Proteomes" id="UP000215896"/>
    </source>
</evidence>
<dbReference type="InterPro" id="IPR003171">
    <property type="entry name" value="Mehydrof_redctse-like"/>
</dbReference>
<protein>
    <recommendedName>
        <fullName evidence="8">Methylenetetrahydrofolate reductase</fullName>
    </recommendedName>
</protein>
<keyword evidence="5 8" id="KW-0274">FAD</keyword>
<proteinExistence type="inferred from homology"/>
<sequence length="263" mass="28313">MPFAKTEGLVLEHVPTEVPLSITVTEAKGLEPTLALTERLTQQGYRATPHLAARLFTGDQQVAEVADRLTEAGVTSIFVIGGDAPEPAGEFTDARGLLDSLERQGRRFETVSIGGYPEGHAKIDDATLSEALRAKAPHANGLITQACFDAKVLGAWAADVARDGISLPIKVGLPGPVNRQKLIRISAGLGLGQSARFLAKQQNMVWRFLLPGAYDPMKLVKKLGAVTARTPTHIAGLHLFTFNEVAGAERWRQRLLTATREGH</sequence>
<dbReference type="AlphaFoldDB" id="A0A255GCP4"/>
<dbReference type="GO" id="GO:0106312">
    <property type="term" value="F:methylenetetrahydrofolate reductase (NADH) activity"/>
    <property type="evidence" value="ECO:0007669"/>
    <property type="project" value="UniProtKB-EC"/>
</dbReference>
<comment type="pathway">
    <text evidence="2 8">One-carbon metabolism; tetrahydrofolate interconversion.</text>
</comment>
<keyword evidence="4 8" id="KW-0285">Flavoprotein</keyword>